<protein>
    <recommendedName>
        <fullName evidence="1">DUF6950 domain-containing protein</fullName>
    </recommendedName>
</protein>
<evidence type="ECO:0000259" key="1">
    <source>
        <dbReference type="Pfam" id="PF22262"/>
    </source>
</evidence>
<keyword evidence="3" id="KW-1185">Reference proteome</keyword>
<dbReference type="Pfam" id="PF22262">
    <property type="entry name" value="DUF6950"/>
    <property type="match status" value="1"/>
</dbReference>
<gene>
    <name evidence="2" type="ORF">BV394_01930</name>
</gene>
<dbReference type="EMBL" id="CP019124">
    <property type="protein sequence ID" value="APX88640.1"/>
    <property type="molecule type" value="Genomic_DNA"/>
</dbReference>
<dbReference type="STRING" id="1267768.BV394_01930"/>
<dbReference type="AlphaFoldDB" id="A0A1U7DF57"/>
<evidence type="ECO:0000313" key="3">
    <source>
        <dbReference type="Proteomes" id="UP000187266"/>
    </source>
</evidence>
<organism evidence="2 3">
    <name type="scientific">Brevirhabdus pacifica</name>
    <dbReference type="NCBI Taxonomy" id="1267768"/>
    <lineage>
        <taxon>Bacteria</taxon>
        <taxon>Pseudomonadati</taxon>
        <taxon>Pseudomonadota</taxon>
        <taxon>Alphaproteobacteria</taxon>
        <taxon>Rhodobacterales</taxon>
        <taxon>Paracoccaceae</taxon>
        <taxon>Brevirhabdus</taxon>
    </lineage>
</organism>
<name>A0A1U7DF57_9RHOB</name>
<accession>A0A2M9DGE3</accession>
<accession>A0A1U7DF57</accession>
<evidence type="ECO:0000313" key="2">
    <source>
        <dbReference type="EMBL" id="APX88640.1"/>
    </source>
</evidence>
<dbReference type="InterPro" id="IPR053802">
    <property type="entry name" value="DUF6950"/>
</dbReference>
<feature type="domain" description="DUF6950" evidence="1">
    <location>
        <begin position="7"/>
        <end position="126"/>
    </location>
</feature>
<dbReference type="OrthoDB" id="6586924at2"/>
<sequence length="128" mass="13785">MSSAEIDALKAHWRSSRFEWGGANCALSVCDYVRDRTGVDPAAPWRGAYSDEDSARAILDAHGGLLGLFRYGMEQAGFPEGEAIAGRPVVARVFGVEAAGVCAGPRQIFRTERGVLEMRAEVLGAWIV</sequence>
<dbReference type="Proteomes" id="UP000187266">
    <property type="component" value="Chromosome"/>
</dbReference>
<reference evidence="2 3" key="1">
    <citation type="submission" date="2017-01" db="EMBL/GenBank/DDBJ databases">
        <title>Genomic analysis of Xuhuaishuia manganoxidans DY6-4.</title>
        <authorList>
            <person name="Wang X."/>
        </authorList>
    </citation>
    <scope>NUCLEOTIDE SEQUENCE [LARGE SCALE GENOMIC DNA]</scope>
    <source>
        <strain evidence="2 3">DY6-4</strain>
    </source>
</reference>
<dbReference type="RefSeq" id="WP_076978664.1">
    <property type="nucleotide sequence ID" value="NZ_CP019124.1"/>
</dbReference>
<proteinExistence type="predicted"/>